<organism evidence="8 9">
    <name type="scientific">Paenibacillus validus</name>
    <dbReference type="NCBI Taxonomy" id="44253"/>
    <lineage>
        <taxon>Bacteria</taxon>
        <taxon>Bacillati</taxon>
        <taxon>Bacillota</taxon>
        <taxon>Bacilli</taxon>
        <taxon>Bacillales</taxon>
        <taxon>Paenibacillaceae</taxon>
        <taxon>Paenibacillus</taxon>
    </lineage>
</organism>
<dbReference type="PROSITE" id="PS50035">
    <property type="entry name" value="PLD"/>
    <property type="match status" value="2"/>
</dbReference>
<dbReference type="Gene3D" id="3.30.870.10">
    <property type="entry name" value="Endonuclease Chain A"/>
    <property type="match status" value="2"/>
</dbReference>
<dbReference type="PANTHER" id="PTHR21248">
    <property type="entry name" value="CARDIOLIPIN SYNTHASE"/>
    <property type="match status" value="1"/>
</dbReference>
<dbReference type="InterPro" id="IPR001736">
    <property type="entry name" value="PLipase_D/transphosphatidylase"/>
</dbReference>
<sequence>MVFILGLYLINTLLMLIVAVREARKPAKALFWLTISLIIPVIGFGLYLCTSNPVRIRGERLTSPHNETDTLPGSFSRSASAIAHALRHLTVHGLRTGRVQVLINGIETYEKLIESLQNVQRTIDIEYFIYRDDQIGRRITDLLIERSAAGVRVRFIRDGWGSRKFPRAQILRMMDAGIECRTFFPMRFPWVLSNWNYRDHCKIVVIDGAEAFTGGINVGYEYTGLKPNVGFWRDTHLFIAGEAAVDLLAVFDSHWGIASPEQSRTKTRSNANIAPTRKPIQQPSPFSKNIDPSGRAAISGWLTEWSVEPGTTAGSGTDTGQQKEALHEAYVQTLEGNPGIPTPVIREAYFICLTQADRTLDITTPYFVPDADIMMAIKTAAARGVRVRMLVPRQSDQKIVDLASLTYYGELLEAGVHIYQYDKGMLHAKVMIIDGEIAEVGAANYDLRSFRLDYEVCEILYSVGVARELTEQFERDLLDSVQLRIEDLVQRSLPRRTLEQAARLLAPLL</sequence>
<gene>
    <name evidence="8" type="ORF">GNP93_12945</name>
</gene>
<name>A0A7X3CTZ2_9BACL</name>
<dbReference type="Proteomes" id="UP000450917">
    <property type="component" value="Unassembled WGS sequence"/>
</dbReference>
<dbReference type="GO" id="GO:0030572">
    <property type="term" value="F:phosphatidyltransferase activity"/>
    <property type="evidence" value="ECO:0007669"/>
    <property type="project" value="UniProtKB-ARBA"/>
</dbReference>
<evidence type="ECO:0000313" key="9">
    <source>
        <dbReference type="Proteomes" id="UP000450917"/>
    </source>
</evidence>
<proteinExistence type="predicted"/>
<accession>A0A7X3CTZ2</accession>
<feature type="transmembrane region" description="Helical" evidence="6">
    <location>
        <begin position="6"/>
        <end position="23"/>
    </location>
</feature>
<dbReference type="Pfam" id="PF13396">
    <property type="entry name" value="PLDc_N"/>
    <property type="match status" value="1"/>
</dbReference>
<evidence type="ECO:0000256" key="5">
    <source>
        <dbReference type="ARBA" id="ARBA00023136"/>
    </source>
</evidence>
<dbReference type="AlphaFoldDB" id="A0A7X3CTZ2"/>
<dbReference type="PANTHER" id="PTHR21248:SF22">
    <property type="entry name" value="PHOSPHOLIPASE D"/>
    <property type="match status" value="1"/>
</dbReference>
<feature type="domain" description="PLD phosphodiesterase" evidence="7">
    <location>
        <begin position="422"/>
        <end position="449"/>
    </location>
</feature>
<comment type="caution">
    <text evidence="8">The sequence shown here is derived from an EMBL/GenBank/DDBJ whole genome shotgun (WGS) entry which is preliminary data.</text>
</comment>
<keyword evidence="3 6" id="KW-0812">Transmembrane</keyword>
<evidence type="ECO:0000256" key="4">
    <source>
        <dbReference type="ARBA" id="ARBA00022989"/>
    </source>
</evidence>
<dbReference type="CDD" id="cd09110">
    <property type="entry name" value="PLDc_CLS_1"/>
    <property type="match status" value="1"/>
</dbReference>
<protein>
    <submittedName>
        <fullName evidence="8">Cardiolipin synthase</fullName>
    </submittedName>
</protein>
<feature type="transmembrane region" description="Helical" evidence="6">
    <location>
        <begin position="30"/>
        <end position="48"/>
    </location>
</feature>
<evidence type="ECO:0000256" key="1">
    <source>
        <dbReference type="ARBA" id="ARBA00004651"/>
    </source>
</evidence>
<comment type="subcellular location">
    <subcellularLocation>
        <location evidence="1">Cell membrane</location>
        <topology evidence="1">Multi-pass membrane protein</topology>
    </subcellularLocation>
</comment>
<dbReference type="GO" id="GO:0005886">
    <property type="term" value="C:plasma membrane"/>
    <property type="evidence" value="ECO:0007669"/>
    <property type="project" value="UniProtKB-SubCell"/>
</dbReference>
<dbReference type="CDD" id="cd09112">
    <property type="entry name" value="PLDc_CLS_2"/>
    <property type="match status" value="1"/>
</dbReference>
<keyword evidence="2" id="KW-1003">Cell membrane</keyword>
<evidence type="ECO:0000256" key="6">
    <source>
        <dbReference type="SAM" id="Phobius"/>
    </source>
</evidence>
<reference evidence="8 9" key="1">
    <citation type="submission" date="2019-11" db="EMBL/GenBank/DDBJ databases">
        <title>Draft genome sequences of five Paenibacillus species of dairy origin.</title>
        <authorList>
            <person name="Olajide A.M."/>
            <person name="Chen S."/>
            <person name="Lapointe G."/>
        </authorList>
    </citation>
    <scope>NUCLEOTIDE SEQUENCE [LARGE SCALE GENOMIC DNA]</scope>
    <source>
        <strain evidence="8 9">2CS3</strain>
    </source>
</reference>
<dbReference type="SUPFAM" id="SSF56024">
    <property type="entry name" value="Phospholipase D/nuclease"/>
    <property type="match status" value="2"/>
</dbReference>
<evidence type="ECO:0000256" key="3">
    <source>
        <dbReference type="ARBA" id="ARBA00022692"/>
    </source>
</evidence>
<dbReference type="EMBL" id="WNZX01000010">
    <property type="protein sequence ID" value="MUG71577.1"/>
    <property type="molecule type" value="Genomic_DNA"/>
</dbReference>
<keyword evidence="4 6" id="KW-1133">Transmembrane helix</keyword>
<dbReference type="InterPro" id="IPR025202">
    <property type="entry name" value="PLD-like_dom"/>
</dbReference>
<feature type="domain" description="PLD phosphodiesterase" evidence="7">
    <location>
        <begin position="195"/>
        <end position="222"/>
    </location>
</feature>
<dbReference type="InterPro" id="IPR027379">
    <property type="entry name" value="CLS_N"/>
</dbReference>
<evidence type="ECO:0000256" key="2">
    <source>
        <dbReference type="ARBA" id="ARBA00022475"/>
    </source>
</evidence>
<evidence type="ECO:0000313" key="8">
    <source>
        <dbReference type="EMBL" id="MUG71577.1"/>
    </source>
</evidence>
<dbReference type="Pfam" id="PF13091">
    <property type="entry name" value="PLDc_2"/>
    <property type="match status" value="2"/>
</dbReference>
<dbReference type="GO" id="GO:0032049">
    <property type="term" value="P:cardiolipin biosynthetic process"/>
    <property type="evidence" value="ECO:0007669"/>
    <property type="project" value="UniProtKB-ARBA"/>
</dbReference>
<evidence type="ECO:0000259" key="7">
    <source>
        <dbReference type="PROSITE" id="PS50035"/>
    </source>
</evidence>
<keyword evidence="9" id="KW-1185">Reference proteome</keyword>
<dbReference type="SMART" id="SM00155">
    <property type="entry name" value="PLDc"/>
    <property type="match status" value="2"/>
</dbReference>
<keyword evidence="5 6" id="KW-0472">Membrane</keyword>